<evidence type="ECO:0000256" key="8">
    <source>
        <dbReference type="PIRSR" id="PIRSR000460-1"/>
    </source>
</evidence>
<evidence type="ECO:0000256" key="5">
    <source>
        <dbReference type="ARBA" id="ARBA00022679"/>
    </source>
</evidence>
<gene>
    <name evidence="11" type="ORF">RB653_009643</name>
</gene>
<dbReference type="Pfam" id="PF00343">
    <property type="entry name" value="Phosphorylase"/>
    <property type="match status" value="1"/>
</dbReference>
<keyword evidence="7 9" id="KW-0119">Carbohydrate metabolism</keyword>
<dbReference type="EMBL" id="JAVFKY010000003">
    <property type="protein sequence ID" value="KAK5579954.1"/>
    <property type="molecule type" value="Genomic_DNA"/>
</dbReference>
<dbReference type="GO" id="GO:0005980">
    <property type="term" value="P:glycogen catabolic process"/>
    <property type="evidence" value="ECO:0007669"/>
    <property type="project" value="UniProtKB-ARBA"/>
</dbReference>
<comment type="caution">
    <text evidence="11">The sequence shown here is derived from an EMBL/GenBank/DDBJ whole genome shotgun (WGS) entry which is preliminary data.</text>
</comment>
<dbReference type="GO" id="GO:0008184">
    <property type="term" value="F:glycogen phosphorylase activity"/>
    <property type="evidence" value="ECO:0007669"/>
    <property type="project" value="InterPro"/>
</dbReference>
<feature type="region of interest" description="Disordered" evidence="10">
    <location>
        <begin position="1"/>
        <end position="72"/>
    </location>
</feature>
<dbReference type="Proteomes" id="UP001344447">
    <property type="component" value="Unassembled WGS sequence"/>
</dbReference>
<dbReference type="InterPro" id="IPR035090">
    <property type="entry name" value="Pyridoxal_P_attach_site"/>
</dbReference>
<evidence type="ECO:0000256" key="1">
    <source>
        <dbReference type="ARBA" id="ARBA00001275"/>
    </source>
</evidence>
<dbReference type="GO" id="GO:0005737">
    <property type="term" value="C:cytoplasm"/>
    <property type="evidence" value="ECO:0007669"/>
    <property type="project" value="TreeGrafter"/>
</dbReference>
<feature type="region of interest" description="Disordered" evidence="10">
    <location>
        <begin position="953"/>
        <end position="983"/>
    </location>
</feature>
<dbReference type="FunFam" id="3.40.50.2000:FF:000002">
    <property type="entry name" value="Alpha-1,4 glucan phosphorylase"/>
    <property type="match status" value="1"/>
</dbReference>
<organism evidence="11 12">
    <name type="scientific">Dictyostelium firmibasis</name>
    <dbReference type="NCBI Taxonomy" id="79012"/>
    <lineage>
        <taxon>Eukaryota</taxon>
        <taxon>Amoebozoa</taxon>
        <taxon>Evosea</taxon>
        <taxon>Eumycetozoa</taxon>
        <taxon>Dictyostelia</taxon>
        <taxon>Dictyosteliales</taxon>
        <taxon>Dictyosteliaceae</taxon>
        <taxon>Dictyostelium</taxon>
    </lineage>
</organism>
<feature type="compositionally biased region" description="Polar residues" evidence="10">
    <location>
        <begin position="59"/>
        <end position="72"/>
    </location>
</feature>
<dbReference type="PROSITE" id="PS00102">
    <property type="entry name" value="PHOSPHORYLASE"/>
    <property type="match status" value="1"/>
</dbReference>
<dbReference type="PIRSF" id="PIRSF000460">
    <property type="entry name" value="Pprylas_GlgP"/>
    <property type="match status" value="1"/>
</dbReference>
<dbReference type="GO" id="GO:0030170">
    <property type="term" value="F:pyridoxal phosphate binding"/>
    <property type="evidence" value="ECO:0007669"/>
    <property type="project" value="InterPro"/>
</dbReference>
<dbReference type="AlphaFoldDB" id="A0AAN7TUE7"/>
<evidence type="ECO:0000256" key="2">
    <source>
        <dbReference type="ARBA" id="ARBA00001933"/>
    </source>
</evidence>
<accession>A0AAN7TUE7</accession>
<keyword evidence="6 8" id="KW-0663">Pyridoxal phosphate</keyword>
<keyword evidence="5 9" id="KW-0808">Transferase</keyword>
<evidence type="ECO:0000256" key="7">
    <source>
        <dbReference type="ARBA" id="ARBA00023277"/>
    </source>
</evidence>
<feature type="compositionally biased region" description="Basic and acidic residues" evidence="10">
    <location>
        <begin position="49"/>
        <end position="58"/>
    </location>
</feature>
<dbReference type="PANTHER" id="PTHR11468">
    <property type="entry name" value="GLYCOGEN PHOSPHORYLASE"/>
    <property type="match status" value="1"/>
</dbReference>
<keyword evidence="4 9" id="KW-0328">Glycosyltransferase</keyword>
<comment type="function">
    <text evidence="9">Allosteric enzyme that catalyzes the rate-limiting step in glycogen catabolism, the phosphorolytic cleavage of glycogen to produce glucose-1-phosphate, and plays a central role in maintaining cellular and organismal glucose homeostasis.</text>
</comment>
<proteinExistence type="inferred from homology"/>
<dbReference type="EC" id="2.4.1.1" evidence="9"/>
<dbReference type="SUPFAM" id="SSF53756">
    <property type="entry name" value="UDP-Glycosyltransferase/glycogen phosphorylase"/>
    <property type="match status" value="1"/>
</dbReference>
<feature type="compositionally biased region" description="Polar residues" evidence="10">
    <location>
        <begin position="19"/>
        <end position="48"/>
    </location>
</feature>
<feature type="modified residue" description="N6-(pyridoxal phosphate)lysine" evidence="8">
    <location>
        <position position="754"/>
    </location>
</feature>
<sequence>MEEKRNLNSPGLDRPKLNRSGSITSATNHPPRSNSNPKLIAKHQQQLYEESKNKRSQDQQKQSTNQPEDPTAQLSSLKFENDKEKDQALLWAFLASYLPEDKSSLQKEFVKHVEYTLAQTKSECTDFSSFQALSYCTRDRLIERWKDTKLFFKQKNVKQVNYMSLEFLLGRSLQNSLSALGLVGKYADALMDLGFKLEDLYDEERDAGLGNGGLGRLAACFMDSLATCNYPGYGYGLRYKFGMFYQTLVDGEQVELPDYWLNYGSPWEIERLDVSYPINFYGKVSEVEDENGNKVMKWDQGEQMLAVAYDYPIPGFKTYNTVAIRLWGSKPSDEFNLDSFNRGDYLGAIEEKEKSENITNVLYPNDNTMQGKELRLKQQYLFVSATIQDIISQFKETGKPFSEFHNFHAIQLNDTHPTLGIPELMRILIDEEKKSWDEAWDITTKTFSYTNHTVLPEALEKWSVSMVENVLPRHIMIIYEINERFLKIIEKKWPGDMSKRRALSIIDESDGKFIRMAFLAIVGSHTINGVAYLHSELVKHDVFPLFYEIWPNKFQNKTNGVTPRRWIQQSNPQLAELITRSLNSDRWLVNLDIIKDLVHLADNSSFQKEWMEIKRNNKIRLAKYIEKKCDIQVNVDVLFDCQVKRFHEYKRQLLNILSVINRYLDIMEGKKVAARVVIFGGKAAPGYYMAKLIIKLINSVAEVVNNDPKVGDLLKVVFIPNYCVSNAEIIIPASDISQHISTAGTEASGTSNMKFSMNGGLIIGTLDGANIEIRDAIGHENMYIFGARSEEVNKVKKLIHDGTFTPDARWTRVLTAIKEDKFGPHEQFQDIINSVSGGNDHYILSYDFGSYLDIQNSIDQDFKDKAKWAKKSIMASVCCGKFSSDRTIKEYAEQIWGIEEWKRPGPVPVSNEEARSLLVPPQSGSPNDINAISIERLSPLTFVKQTSASPLSVISGDKNNNSIKPKQTTKGFNIGGQPGNPTN</sequence>
<dbReference type="GO" id="GO:0051591">
    <property type="term" value="P:response to cAMP"/>
    <property type="evidence" value="ECO:0007669"/>
    <property type="project" value="UniProtKB-ARBA"/>
</dbReference>
<evidence type="ECO:0000256" key="6">
    <source>
        <dbReference type="ARBA" id="ARBA00022898"/>
    </source>
</evidence>
<keyword evidence="12" id="KW-1185">Reference proteome</keyword>
<reference evidence="11 12" key="1">
    <citation type="submission" date="2023-11" db="EMBL/GenBank/DDBJ databases">
        <title>Dfirmibasis_genome.</title>
        <authorList>
            <person name="Edelbroek B."/>
            <person name="Kjellin J."/>
            <person name="Jerlstrom-Hultqvist J."/>
            <person name="Soderbom F."/>
        </authorList>
    </citation>
    <scope>NUCLEOTIDE SEQUENCE [LARGE SCALE GENOMIC DNA]</scope>
    <source>
        <strain evidence="11 12">TNS-C-14</strain>
    </source>
</reference>
<protein>
    <recommendedName>
        <fullName evidence="9">Alpha-1,4 glucan phosphorylase</fullName>
        <ecNumber evidence="9">2.4.1.1</ecNumber>
    </recommendedName>
</protein>
<evidence type="ECO:0000256" key="10">
    <source>
        <dbReference type="SAM" id="MobiDB-lite"/>
    </source>
</evidence>
<dbReference type="InterPro" id="IPR000811">
    <property type="entry name" value="Glyco_trans_35"/>
</dbReference>
<dbReference type="Gene3D" id="3.40.50.2000">
    <property type="entry name" value="Glycogen Phosphorylase B"/>
    <property type="match status" value="2"/>
</dbReference>
<name>A0AAN7TUE7_9MYCE</name>
<evidence type="ECO:0000256" key="9">
    <source>
        <dbReference type="RuleBase" id="RU000587"/>
    </source>
</evidence>
<evidence type="ECO:0000313" key="11">
    <source>
        <dbReference type="EMBL" id="KAK5579954.1"/>
    </source>
</evidence>
<feature type="compositionally biased region" description="Polar residues" evidence="10">
    <location>
        <begin position="953"/>
        <end position="971"/>
    </location>
</feature>
<feature type="compositionally biased region" description="Gly residues" evidence="10">
    <location>
        <begin position="973"/>
        <end position="983"/>
    </location>
</feature>
<dbReference type="NCBIfam" id="TIGR02093">
    <property type="entry name" value="P_ylase"/>
    <property type="match status" value="1"/>
</dbReference>
<comment type="catalytic activity">
    <reaction evidence="1 9">
        <text>[(1-&gt;4)-alpha-D-glucosyl](n) + phosphate = [(1-&gt;4)-alpha-D-glucosyl](n-1) + alpha-D-glucose 1-phosphate</text>
        <dbReference type="Rhea" id="RHEA:41732"/>
        <dbReference type="Rhea" id="RHEA-COMP:9584"/>
        <dbReference type="Rhea" id="RHEA-COMP:9586"/>
        <dbReference type="ChEBI" id="CHEBI:15444"/>
        <dbReference type="ChEBI" id="CHEBI:43474"/>
        <dbReference type="ChEBI" id="CHEBI:58601"/>
        <dbReference type="EC" id="2.4.1.1"/>
    </reaction>
</comment>
<dbReference type="CDD" id="cd04300">
    <property type="entry name" value="GT35_Glycogen_Phosphorylase"/>
    <property type="match status" value="1"/>
</dbReference>
<dbReference type="PANTHER" id="PTHR11468:SF2">
    <property type="entry name" value="GLYCOGEN PHOSPHORYLASE 2"/>
    <property type="match status" value="1"/>
</dbReference>
<evidence type="ECO:0000256" key="4">
    <source>
        <dbReference type="ARBA" id="ARBA00022676"/>
    </source>
</evidence>
<dbReference type="InterPro" id="IPR011833">
    <property type="entry name" value="Glycg_phsphrylas"/>
</dbReference>
<comment type="cofactor">
    <cofactor evidence="2 9">
        <name>pyridoxal 5'-phosphate</name>
        <dbReference type="ChEBI" id="CHEBI:597326"/>
    </cofactor>
</comment>
<evidence type="ECO:0000256" key="3">
    <source>
        <dbReference type="ARBA" id="ARBA00006047"/>
    </source>
</evidence>
<comment type="similarity">
    <text evidence="3 9">Belongs to the glycogen phosphorylase family.</text>
</comment>
<evidence type="ECO:0000313" key="12">
    <source>
        <dbReference type="Proteomes" id="UP001344447"/>
    </source>
</evidence>